<dbReference type="Gene3D" id="3.40.50.150">
    <property type="entry name" value="Vaccinia Virus protein VP39"/>
    <property type="match status" value="1"/>
</dbReference>
<dbReference type="RefSeq" id="WP_093917919.1">
    <property type="nucleotide sequence ID" value="NZ_FONW01000001.1"/>
</dbReference>
<accession>A0A1I2ALG5</accession>
<dbReference type="InterPro" id="IPR029063">
    <property type="entry name" value="SAM-dependent_MTases_sf"/>
</dbReference>
<protein>
    <submittedName>
        <fullName evidence="2">Methyltransferase domain-containing protein</fullName>
    </submittedName>
</protein>
<dbReference type="CDD" id="cd02440">
    <property type="entry name" value="AdoMet_MTases"/>
    <property type="match status" value="1"/>
</dbReference>
<dbReference type="STRING" id="655355.SAMN05216283_101163"/>
<dbReference type="GO" id="GO:0032259">
    <property type="term" value="P:methylation"/>
    <property type="evidence" value="ECO:0007669"/>
    <property type="project" value="UniProtKB-KW"/>
</dbReference>
<keyword evidence="2" id="KW-0808">Transferase</keyword>
<keyword evidence="2" id="KW-0489">Methyltransferase</keyword>
<proteinExistence type="predicted"/>
<feature type="domain" description="Methyltransferase type 11" evidence="1">
    <location>
        <begin position="17"/>
        <end position="113"/>
    </location>
</feature>
<name>A0A1I2ALG5_9BACT</name>
<sequence length="236" mass="27510">MKQLQEFFKDQTIQSILDVGCGAGDFIKVLNDTFGSETQLLGIDPGEVWLREARARFPQENMEFRCMHGEKLAFENDQFDLVSISNALHHLAQLEQTLAEMKRVVRSSGWLIVNEVIDGELTEAQQNHRMLHHFKSYVDRLHGITHRPTWTEQEIMDLAEANGLQVKHAFLHLKMKQVNHDELFLDDKYRQMESLLEELQGRPEFDEKKDQLPLFKERLKQHGFHLAPQLLLIAQA</sequence>
<keyword evidence="3" id="KW-1185">Reference proteome</keyword>
<dbReference type="Pfam" id="PF08241">
    <property type="entry name" value="Methyltransf_11"/>
    <property type="match status" value="1"/>
</dbReference>
<organism evidence="2 3">
    <name type="scientific">Sunxiuqinia elliptica</name>
    <dbReference type="NCBI Taxonomy" id="655355"/>
    <lineage>
        <taxon>Bacteria</taxon>
        <taxon>Pseudomonadati</taxon>
        <taxon>Bacteroidota</taxon>
        <taxon>Bacteroidia</taxon>
        <taxon>Marinilabiliales</taxon>
        <taxon>Prolixibacteraceae</taxon>
        <taxon>Sunxiuqinia</taxon>
    </lineage>
</organism>
<dbReference type="EMBL" id="FONW01000001">
    <property type="protein sequence ID" value="SFE44875.1"/>
    <property type="molecule type" value="Genomic_DNA"/>
</dbReference>
<dbReference type="AlphaFoldDB" id="A0A1I2ALG5"/>
<dbReference type="Proteomes" id="UP000198964">
    <property type="component" value="Unassembled WGS sequence"/>
</dbReference>
<evidence type="ECO:0000259" key="1">
    <source>
        <dbReference type="Pfam" id="PF08241"/>
    </source>
</evidence>
<evidence type="ECO:0000313" key="2">
    <source>
        <dbReference type="EMBL" id="SFE44875.1"/>
    </source>
</evidence>
<dbReference type="InterPro" id="IPR013216">
    <property type="entry name" value="Methyltransf_11"/>
</dbReference>
<reference evidence="2 3" key="1">
    <citation type="submission" date="2016-10" db="EMBL/GenBank/DDBJ databases">
        <authorList>
            <person name="de Groot N.N."/>
        </authorList>
    </citation>
    <scope>NUCLEOTIDE SEQUENCE [LARGE SCALE GENOMIC DNA]</scope>
    <source>
        <strain evidence="2 3">CGMCC 1.9156</strain>
    </source>
</reference>
<dbReference type="SUPFAM" id="SSF53335">
    <property type="entry name" value="S-adenosyl-L-methionine-dependent methyltransferases"/>
    <property type="match status" value="1"/>
</dbReference>
<dbReference type="PANTHER" id="PTHR43861">
    <property type="entry name" value="TRANS-ACONITATE 2-METHYLTRANSFERASE-RELATED"/>
    <property type="match status" value="1"/>
</dbReference>
<gene>
    <name evidence="2" type="ORF">SAMN05216283_101163</name>
</gene>
<evidence type="ECO:0000313" key="3">
    <source>
        <dbReference type="Proteomes" id="UP000198964"/>
    </source>
</evidence>
<dbReference type="GO" id="GO:0008757">
    <property type="term" value="F:S-adenosylmethionine-dependent methyltransferase activity"/>
    <property type="evidence" value="ECO:0007669"/>
    <property type="project" value="InterPro"/>
</dbReference>